<dbReference type="AlphaFoldDB" id="A0A090SUQ0"/>
<sequence length="115" mass="13273">MDAHDIELVKALMPDLPPQVIAEKFEVSLWELTGSAYECDFPMTKRLFDARVKNNNIQIREGAIERRCYRCNEFVPFTAEFWHHNRSSNDGASSHCRACQLTMNRLQKEAKQGVA</sequence>
<keyword evidence="2" id="KW-1185">Reference proteome</keyword>
<dbReference type="Proteomes" id="UP000029228">
    <property type="component" value="Unassembled WGS sequence"/>
</dbReference>
<dbReference type="EMBL" id="BBMR01000017">
    <property type="protein sequence ID" value="GAL23047.1"/>
    <property type="molecule type" value="Genomic_DNA"/>
</dbReference>
<organism evidence="1 2">
    <name type="scientific">Vibrio maritimus</name>
    <dbReference type="NCBI Taxonomy" id="990268"/>
    <lineage>
        <taxon>Bacteria</taxon>
        <taxon>Pseudomonadati</taxon>
        <taxon>Pseudomonadota</taxon>
        <taxon>Gammaproteobacteria</taxon>
        <taxon>Vibrionales</taxon>
        <taxon>Vibrionaceae</taxon>
        <taxon>Vibrio</taxon>
    </lineage>
</organism>
<evidence type="ECO:0000313" key="1">
    <source>
        <dbReference type="EMBL" id="GAL23047.1"/>
    </source>
</evidence>
<proteinExistence type="predicted"/>
<dbReference type="STRING" id="990268.JCM19235_1348"/>
<protein>
    <submittedName>
        <fullName evidence="1">Uncharacterized protein</fullName>
    </submittedName>
</protein>
<reference evidence="1 2" key="1">
    <citation type="submission" date="2014-09" db="EMBL/GenBank/DDBJ databases">
        <title>Vibrio maritimus JCM 19235. (C45) whole genome shotgun sequence.</title>
        <authorList>
            <person name="Sawabe T."/>
            <person name="Meirelles P."/>
            <person name="Nakanishi M."/>
            <person name="Sayaka M."/>
            <person name="Hattori M."/>
            <person name="Ohkuma M."/>
        </authorList>
    </citation>
    <scope>NUCLEOTIDE SEQUENCE [LARGE SCALE GENOMIC DNA]</scope>
    <source>
        <strain evidence="2">JCM19235</strain>
    </source>
</reference>
<accession>A0A090SUQ0</accession>
<gene>
    <name evidence="1" type="ORF">JCM19235_1348</name>
</gene>
<comment type="caution">
    <text evidence="1">The sequence shown here is derived from an EMBL/GenBank/DDBJ whole genome shotgun (WGS) entry which is preliminary data.</text>
</comment>
<evidence type="ECO:0000313" key="2">
    <source>
        <dbReference type="Proteomes" id="UP000029228"/>
    </source>
</evidence>
<name>A0A090SUQ0_9VIBR</name>